<proteinExistence type="predicted"/>
<dbReference type="InterPro" id="IPR002156">
    <property type="entry name" value="RNaseH_domain"/>
</dbReference>
<keyword evidence="3" id="KW-1185">Reference proteome</keyword>
<organism evidence="2 3">
    <name type="scientific">Colocasia esculenta</name>
    <name type="common">Wild taro</name>
    <name type="synonym">Arum esculentum</name>
    <dbReference type="NCBI Taxonomy" id="4460"/>
    <lineage>
        <taxon>Eukaryota</taxon>
        <taxon>Viridiplantae</taxon>
        <taxon>Streptophyta</taxon>
        <taxon>Embryophyta</taxon>
        <taxon>Tracheophyta</taxon>
        <taxon>Spermatophyta</taxon>
        <taxon>Magnoliopsida</taxon>
        <taxon>Liliopsida</taxon>
        <taxon>Araceae</taxon>
        <taxon>Aroideae</taxon>
        <taxon>Colocasieae</taxon>
        <taxon>Colocasia</taxon>
    </lineage>
</organism>
<dbReference type="InterPro" id="IPR012337">
    <property type="entry name" value="RNaseH-like_sf"/>
</dbReference>
<dbReference type="Proteomes" id="UP000652761">
    <property type="component" value="Unassembled WGS sequence"/>
</dbReference>
<dbReference type="PANTHER" id="PTHR47723:SF19">
    <property type="entry name" value="POLYNUCLEOTIDYL TRANSFERASE, RIBONUCLEASE H-LIKE SUPERFAMILY PROTEIN"/>
    <property type="match status" value="1"/>
</dbReference>
<evidence type="ECO:0000259" key="1">
    <source>
        <dbReference type="Pfam" id="PF13456"/>
    </source>
</evidence>
<feature type="domain" description="RNase H type-1" evidence="1">
    <location>
        <begin position="178"/>
        <end position="296"/>
    </location>
</feature>
<accession>A0A843X7P6</accession>
<dbReference type="AlphaFoldDB" id="A0A843X7P6"/>
<dbReference type="InterPro" id="IPR036397">
    <property type="entry name" value="RNaseH_sf"/>
</dbReference>
<dbReference type="GO" id="GO:0004523">
    <property type="term" value="F:RNA-DNA hybrid ribonuclease activity"/>
    <property type="evidence" value="ECO:0007669"/>
    <property type="project" value="InterPro"/>
</dbReference>
<dbReference type="CDD" id="cd06222">
    <property type="entry name" value="RNase_H_like"/>
    <property type="match status" value="1"/>
</dbReference>
<dbReference type="SUPFAM" id="SSF53098">
    <property type="entry name" value="Ribonuclease H-like"/>
    <property type="match status" value="1"/>
</dbReference>
<dbReference type="InterPro" id="IPR044730">
    <property type="entry name" value="RNase_H-like_dom_plant"/>
</dbReference>
<name>A0A843X7P6_COLES</name>
<dbReference type="InterPro" id="IPR053151">
    <property type="entry name" value="RNase_H-like"/>
</dbReference>
<dbReference type="PANTHER" id="PTHR47723">
    <property type="entry name" value="OS05G0353850 PROTEIN"/>
    <property type="match status" value="1"/>
</dbReference>
<protein>
    <recommendedName>
        <fullName evidence="1">RNase H type-1 domain-containing protein</fullName>
    </recommendedName>
</protein>
<dbReference type="Pfam" id="PF13456">
    <property type="entry name" value="RVT_3"/>
    <property type="match status" value="1"/>
</dbReference>
<dbReference type="EMBL" id="NMUH01005928">
    <property type="protein sequence ID" value="MQM14020.1"/>
    <property type="molecule type" value="Genomic_DNA"/>
</dbReference>
<gene>
    <name evidence="2" type="ORF">Taro_046947</name>
</gene>
<sequence>MTCLPCMAAVPVDSRISDQGVPIVSRCSCCSEPSCEDPNHLFISRDLASKLWRWASSNLNLQLSPHANITSRFWQVLCQSNPSTPHGFINLYSTMLILWEIWRARCSLRFEGKRFSFHRITHNINFMISLSLDATNFRVVSPGQKLQDIYSLGFSLNIKHVSFKLIRWIPPSKGLVLNVDGASKGNLGTCGGGGCVRDCNGNLLFAFAHFYGFGSSLVAESRSLCDGLRLALEHGFHLAEIISDSLTLINSISSMKVPSWKCLHWWRDALSIIQTFDINIKHTYRQANQLADALANVGYSSQSNVLYFSAGSLPPSCKGPLTMDRSGVPSPRPVF</sequence>
<dbReference type="OrthoDB" id="1305444at2759"/>
<dbReference type="GO" id="GO:0003676">
    <property type="term" value="F:nucleic acid binding"/>
    <property type="evidence" value="ECO:0007669"/>
    <property type="project" value="InterPro"/>
</dbReference>
<evidence type="ECO:0000313" key="2">
    <source>
        <dbReference type="EMBL" id="MQM14020.1"/>
    </source>
</evidence>
<reference evidence="2" key="1">
    <citation type="submission" date="2017-07" db="EMBL/GenBank/DDBJ databases">
        <title>Taro Niue Genome Assembly and Annotation.</title>
        <authorList>
            <person name="Atibalentja N."/>
            <person name="Keating K."/>
            <person name="Fields C.J."/>
        </authorList>
    </citation>
    <scope>NUCLEOTIDE SEQUENCE</scope>
    <source>
        <strain evidence="2">Niue_2</strain>
        <tissue evidence="2">Leaf</tissue>
    </source>
</reference>
<evidence type="ECO:0000313" key="3">
    <source>
        <dbReference type="Proteomes" id="UP000652761"/>
    </source>
</evidence>
<dbReference type="Gene3D" id="3.30.420.10">
    <property type="entry name" value="Ribonuclease H-like superfamily/Ribonuclease H"/>
    <property type="match status" value="1"/>
</dbReference>
<comment type="caution">
    <text evidence="2">The sequence shown here is derived from an EMBL/GenBank/DDBJ whole genome shotgun (WGS) entry which is preliminary data.</text>
</comment>